<evidence type="ECO:0000313" key="3">
    <source>
        <dbReference type="Proteomes" id="UP000274822"/>
    </source>
</evidence>
<dbReference type="Proteomes" id="UP000274822">
    <property type="component" value="Unassembled WGS sequence"/>
</dbReference>
<evidence type="ECO:0000256" key="1">
    <source>
        <dbReference type="SAM" id="SignalP"/>
    </source>
</evidence>
<comment type="caution">
    <text evidence="2">The sequence shown here is derived from an EMBL/GenBank/DDBJ whole genome shotgun (WGS) entry which is preliminary data.</text>
</comment>
<keyword evidence="1" id="KW-0732">Signal</keyword>
<evidence type="ECO:0000313" key="2">
    <source>
        <dbReference type="EMBL" id="RUS26870.1"/>
    </source>
</evidence>
<dbReference type="EMBL" id="RBNJ01009473">
    <property type="protein sequence ID" value="RUS26870.1"/>
    <property type="molecule type" value="Genomic_DNA"/>
</dbReference>
<protein>
    <submittedName>
        <fullName evidence="2">Uncharacterized protein</fullName>
    </submittedName>
</protein>
<sequence length="60" mass="6373">MSCSLKLAELILTLIGTSGPLCIHARGSGICDVEDHGVKQTPPKLGRAHLVLGRKPELKL</sequence>
<feature type="chain" id="PRO_5019254370" evidence="1">
    <location>
        <begin position="19"/>
        <end position="60"/>
    </location>
</feature>
<feature type="signal peptide" evidence="1">
    <location>
        <begin position="1"/>
        <end position="18"/>
    </location>
</feature>
<proteinExistence type="predicted"/>
<keyword evidence="3" id="KW-1185">Reference proteome</keyword>
<accession>A0A433QAN8</accession>
<organism evidence="2 3">
    <name type="scientific">Jimgerdemannia flammicorona</name>
    <dbReference type="NCBI Taxonomy" id="994334"/>
    <lineage>
        <taxon>Eukaryota</taxon>
        <taxon>Fungi</taxon>
        <taxon>Fungi incertae sedis</taxon>
        <taxon>Mucoromycota</taxon>
        <taxon>Mucoromycotina</taxon>
        <taxon>Endogonomycetes</taxon>
        <taxon>Endogonales</taxon>
        <taxon>Endogonaceae</taxon>
        <taxon>Jimgerdemannia</taxon>
    </lineage>
</organism>
<name>A0A433QAN8_9FUNG</name>
<dbReference type="AlphaFoldDB" id="A0A433QAN8"/>
<gene>
    <name evidence="2" type="ORF">BC938DRAFT_484009</name>
</gene>
<reference evidence="2 3" key="1">
    <citation type="journal article" date="2018" name="New Phytol.">
        <title>Phylogenomics of Endogonaceae and evolution of mycorrhizas within Mucoromycota.</title>
        <authorList>
            <person name="Chang Y."/>
            <person name="Desiro A."/>
            <person name="Na H."/>
            <person name="Sandor L."/>
            <person name="Lipzen A."/>
            <person name="Clum A."/>
            <person name="Barry K."/>
            <person name="Grigoriev I.V."/>
            <person name="Martin F.M."/>
            <person name="Stajich J.E."/>
            <person name="Smith M.E."/>
            <person name="Bonito G."/>
            <person name="Spatafora J.W."/>
        </authorList>
    </citation>
    <scope>NUCLEOTIDE SEQUENCE [LARGE SCALE GENOMIC DNA]</scope>
    <source>
        <strain evidence="2 3">AD002</strain>
    </source>
</reference>